<organism evidence="2 3">
    <name type="scientific">Pantoea cypripedii</name>
    <name type="common">Pectobacterium cypripedii</name>
    <name type="synonym">Erwinia cypripedii</name>
    <dbReference type="NCBI Taxonomy" id="55209"/>
    <lineage>
        <taxon>Bacteria</taxon>
        <taxon>Pseudomonadati</taxon>
        <taxon>Pseudomonadota</taxon>
        <taxon>Gammaproteobacteria</taxon>
        <taxon>Enterobacterales</taxon>
        <taxon>Erwiniaceae</taxon>
        <taxon>Pantoea</taxon>
    </lineage>
</organism>
<dbReference type="Proteomes" id="UP000502005">
    <property type="component" value="Chromosome"/>
</dbReference>
<accession>A0A6B9GEK2</accession>
<feature type="region of interest" description="Disordered" evidence="1">
    <location>
        <begin position="1"/>
        <end position="36"/>
    </location>
</feature>
<evidence type="ECO:0000313" key="2">
    <source>
        <dbReference type="EMBL" id="QGY31386.1"/>
    </source>
</evidence>
<dbReference type="AlphaFoldDB" id="A0A6B9GEK2"/>
<name>A0A6B9GEK2_PANCY</name>
<evidence type="ECO:0000256" key="1">
    <source>
        <dbReference type="SAM" id="MobiDB-lite"/>
    </source>
</evidence>
<dbReference type="EMBL" id="CP024768">
    <property type="protein sequence ID" value="QGY31386.1"/>
    <property type="molecule type" value="Genomic_DNA"/>
</dbReference>
<gene>
    <name evidence="2" type="ORF">CUN67_20300</name>
</gene>
<evidence type="ECO:0000313" key="3">
    <source>
        <dbReference type="Proteomes" id="UP000502005"/>
    </source>
</evidence>
<sequence length="69" mass="7644">MNQSSFEGQEEGLANFALPGRRRRSQSGYGQRAGPGSILKYVTRDEHCPGPEWQVSQADIVYNLIGMTT</sequence>
<reference evidence="2 3" key="1">
    <citation type="submission" date="2017-11" db="EMBL/GenBank/DDBJ databases">
        <title>Genome sequence of Pantoea cypripedii NE1.</title>
        <authorList>
            <person name="Nascimento F.X."/>
        </authorList>
    </citation>
    <scope>NUCLEOTIDE SEQUENCE [LARGE SCALE GENOMIC DNA]</scope>
    <source>
        <strain evidence="2 3">NE1</strain>
    </source>
</reference>
<proteinExistence type="predicted"/>
<protein>
    <submittedName>
        <fullName evidence="2">Uncharacterized protein</fullName>
    </submittedName>
</protein>